<gene>
    <name evidence="6" type="ORF">NP596_06055</name>
</gene>
<dbReference type="InterPro" id="IPR039255">
    <property type="entry name" value="YceD_bac"/>
</dbReference>
<comment type="caution">
    <text evidence="6">The sequence shown here is derived from an EMBL/GenBank/DDBJ whole genome shotgun (WGS) entry which is preliminary data.</text>
</comment>
<reference evidence="6 7" key="1">
    <citation type="submission" date="2022-07" db="EMBL/GenBank/DDBJ databases">
        <title>Methylomonas rivi sp. nov., Methylomonas rosea sp. nov., Methylomonas aureus sp. nov. and Methylomonas subterranea sp. nov., four novel methanotrophs isolated from a freshwater creek and the deep terrestrial subsurface.</title>
        <authorList>
            <person name="Abin C."/>
            <person name="Sankaranarayanan K."/>
            <person name="Garner C."/>
            <person name="Sindelar R."/>
            <person name="Kotary K."/>
            <person name="Garner R."/>
            <person name="Barclay S."/>
            <person name="Lawson P."/>
            <person name="Krumholz L."/>
        </authorList>
    </citation>
    <scope>NUCLEOTIDE SEQUENCE [LARGE SCALE GENOMIC DNA]</scope>
    <source>
        <strain evidence="6 7">WSC-6</strain>
    </source>
</reference>
<comment type="function">
    <text evidence="1">Plays a role in synthesis, processing and/or stability of 23S rRNA.</text>
</comment>
<evidence type="ECO:0000313" key="6">
    <source>
        <dbReference type="EMBL" id="MCQ8128021.1"/>
    </source>
</evidence>
<dbReference type="Proteomes" id="UP001524586">
    <property type="component" value="Unassembled WGS sequence"/>
</dbReference>
<evidence type="ECO:0000256" key="4">
    <source>
        <dbReference type="ARBA" id="ARBA00022517"/>
    </source>
</evidence>
<sequence>MSDKLPNLIDPLLFAERRSILTGVLKISELERLSGMVVNTGGDIAVDARFAKQGKRAVVSGKIQTVLELECQSCLQALAWPITLAFKLAVVSSLQEADSLEIDCEPLLLNGEKVSLHDLIEDEILLAIPDYPRHEYDCIPRHQSRDSDFDDNSQTETNNPFSVLAKLKKTGE</sequence>
<keyword evidence="7" id="KW-1185">Reference proteome</keyword>
<accession>A0ABT1U321</accession>
<proteinExistence type="inferred from homology"/>
<dbReference type="RefSeq" id="WP_256614385.1">
    <property type="nucleotide sequence ID" value="NZ_JANIBK010000021.1"/>
</dbReference>
<dbReference type="InterPro" id="IPR003772">
    <property type="entry name" value="YceD"/>
</dbReference>
<evidence type="ECO:0000313" key="7">
    <source>
        <dbReference type="Proteomes" id="UP001524586"/>
    </source>
</evidence>
<dbReference type="Pfam" id="PF02620">
    <property type="entry name" value="YceD"/>
    <property type="match status" value="1"/>
</dbReference>
<dbReference type="PANTHER" id="PTHR38099">
    <property type="entry name" value="LARGE RIBOSOMAL RNA SUBUNIT ACCUMULATION PROTEIN YCED"/>
    <property type="match status" value="1"/>
</dbReference>
<name>A0ABT1U321_9GAMM</name>
<evidence type="ECO:0000256" key="1">
    <source>
        <dbReference type="ARBA" id="ARBA00002868"/>
    </source>
</evidence>
<protein>
    <recommendedName>
        <fullName evidence="3">Large ribosomal RNA subunit accumulation protein YceD</fullName>
    </recommendedName>
    <alternativeName>
        <fullName evidence="5">23S rRNA accumulation protein YceD</fullName>
    </alternativeName>
</protein>
<keyword evidence="4" id="KW-0690">Ribosome biogenesis</keyword>
<organism evidence="6 7">
    <name type="scientific">Methylomonas rivi</name>
    <dbReference type="NCBI Taxonomy" id="2952226"/>
    <lineage>
        <taxon>Bacteria</taxon>
        <taxon>Pseudomonadati</taxon>
        <taxon>Pseudomonadota</taxon>
        <taxon>Gammaproteobacteria</taxon>
        <taxon>Methylococcales</taxon>
        <taxon>Methylococcaceae</taxon>
        <taxon>Methylomonas</taxon>
    </lineage>
</organism>
<evidence type="ECO:0000256" key="2">
    <source>
        <dbReference type="ARBA" id="ARBA00010740"/>
    </source>
</evidence>
<evidence type="ECO:0000256" key="3">
    <source>
        <dbReference type="ARBA" id="ARBA00015716"/>
    </source>
</evidence>
<evidence type="ECO:0000256" key="5">
    <source>
        <dbReference type="ARBA" id="ARBA00031841"/>
    </source>
</evidence>
<dbReference type="EMBL" id="JANIBK010000021">
    <property type="protein sequence ID" value="MCQ8128021.1"/>
    <property type="molecule type" value="Genomic_DNA"/>
</dbReference>
<comment type="similarity">
    <text evidence="2">Belongs to the DUF177 domain family.</text>
</comment>
<dbReference type="PANTHER" id="PTHR38099:SF1">
    <property type="entry name" value="LARGE RIBOSOMAL RNA SUBUNIT ACCUMULATION PROTEIN YCED"/>
    <property type="match status" value="1"/>
</dbReference>